<dbReference type="RefSeq" id="WP_208631769.1">
    <property type="nucleotide sequence ID" value="NZ_CP059319.1"/>
</dbReference>
<dbReference type="Proteomes" id="UP000664914">
    <property type="component" value="Chromosome"/>
</dbReference>
<organism evidence="1 2">
    <name type="scientific">Rhizorhabdus wittichii</name>
    <dbReference type="NCBI Taxonomy" id="160791"/>
    <lineage>
        <taxon>Bacteria</taxon>
        <taxon>Pseudomonadati</taxon>
        <taxon>Pseudomonadota</taxon>
        <taxon>Alphaproteobacteria</taxon>
        <taxon>Sphingomonadales</taxon>
        <taxon>Sphingomonadaceae</taxon>
        <taxon>Rhizorhabdus</taxon>
    </lineage>
</organism>
<dbReference type="EMBL" id="CP059319">
    <property type="protein sequence ID" value="QTH19813.1"/>
    <property type="molecule type" value="Genomic_DNA"/>
</dbReference>
<dbReference type="AlphaFoldDB" id="A0A975HC25"/>
<reference evidence="1" key="1">
    <citation type="submission" date="2020-07" db="EMBL/GenBank/DDBJ databases">
        <authorList>
            <person name="Camacho E."/>
        </authorList>
    </citation>
    <scope>NUCLEOTIDE SEQUENCE</scope>
    <source>
        <strain evidence="1">MPO218</strain>
    </source>
</reference>
<protein>
    <submittedName>
        <fullName evidence="1">Uncharacterized protein</fullName>
    </submittedName>
</protein>
<sequence length="105" mass="11493">MSGSIPLLCPSPSGREEKKIRAGAANVAHRVVQAIAADLRHRDLIEEVYLAGLWHGANTILRSAERLGIDPDTLMNLPEPKREVDRIDVTAPAVRRRGRPRKAGA</sequence>
<evidence type="ECO:0000313" key="1">
    <source>
        <dbReference type="EMBL" id="QTH19813.1"/>
    </source>
</evidence>
<gene>
    <name evidence="1" type="ORF">HRJ34_15725</name>
</gene>
<evidence type="ECO:0000313" key="2">
    <source>
        <dbReference type="Proteomes" id="UP000664914"/>
    </source>
</evidence>
<reference evidence="1" key="2">
    <citation type="submission" date="2021-04" db="EMBL/GenBank/DDBJ databases">
        <title>Isolation and genomic analysis of the ibuprofen-degrading bacterium Sphingomonas strain MPO218.</title>
        <authorList>
            <person name="Aulestia M."/>
            <person name="Flores A."/>
            <person name="Mangas E.L."/>
            <person name="Perez-Pulido A.J."/>
            <person name="Santero E."/>
            <person name="Camacho E.M."/>
        </authorList>
    </citation>
    <scope>NUCLEOTIDE SEQUENCE</scope>
    <source>
        <strain evidence="1">MPO218</strain>
    </source>
</reference>
<name>A0A975HC25_9SPHN</name>
<accession>A0A975HC25</accession>
<proteinExistence type="predicted"/>